<sequence length="34" mass="3472">MSVGVGIMRLVTRQGAAVGLNGGFVHTGVTWENG</sequence>
<organism evidence="1 2">
    <name type="scientific">Xenorhabdus bovienii str. puntauvense</name>
    <dbReference type="NCBI Taxonomy" id="1398201"/>
    <lineage>
        <taxon>Bacteria</taxon>
        <taxon>Pseudomonadati</taxon>
        <taxon>Pseudomonadota</taxon>
        <taxon>Gammaproteobacteria</taxon>
        <taxon>Enterobacterales</taxon>
        <taxon>Morganellaceae</taxon>
        <taxon>Xenorhabdus</taxon>
    </lineage>
</organism>
<evidence type="ECO:0000313" key="1">
    <source>
        <dbReference type="EMBL" id="CDG95503.1"/>
    </source>
</evidence>
<gene>
    <name evidence="1" type="ORF">XBP1_1340048</name>
</gene>
<evidence type="ECO:0000313" key="2">
    <source>
        <dbReference type="Proteomes" id="UP000028511"/>
    </source>
</evidence>
<proteinExistence type="predicted"/>
<name>A0A077NB53_XENBV</name>
<dbReference type="HOGENOM" id="CLU_3376761_0_0_6"/>
<accession>A0A077NB53</accession>
<protein>
    <submittedName>
        <fullName evidence="1">Uncharacterized protein</fullName>
    </submittedName>
</protein>
<dbReference type="AlphaFoldDB" id="A0A077NB53"/>
<dbReference type="Proteomes" id="UP000028511">
    <property type="component" value="Unassembled WGS sequence"/>
</dbReference>
<reference evidence="1" key="1">
    <citation type="submission" date="2013-07" db="EMBL/GenBank/DDBJ databases">
        <title>Sub-species coevolution in mutualistic symbiosis.</title>
        <authorList>
            <person name="Murfin K."/>
            <person name="Klassen J."/>
            <person name="Lee M."/>
            <person name="Forst S."/>
            <person name="Stock P."/>
            <person name="Goodrich-Blair H."/>
        </authorList>
    </citation>
    <scope>NUCLEOTIDE SEQUENCE [LARGE SCALE GENOMIC DNA]</scope>
    <source>
        <strain evidence="1">Puntauvense</strain>
    </source>
</reference>
<comment type="caution">
    <text evidence="1">The sequence shown here is derived from an EMBL/GenBank/DDBJ whole genome shotgun (WGS) entry which is preliminary data.</text>
</comment>
<dbReference type="EMBL" id="CBSW010000040">
    <property type="protein sequence ID" value="CDG95503.1"/>
    <property type="molecule type" value="Genomic_DNA"/>
</dbReference>